<organism evidence="4 5">
    <name type="scientific">Marivita hallyeonensis</name>
    <dbReference type="NCBI Taxonomy" id="996342"/>
    <lineage>
        <taxon>Bacteria</taxon>
        <taxon>Pseudomonadati</taxon>
        <taxon>Pseudomonadota</taxon>
        <taxon>Alphaproteobacteria</taxon>
        <taxon>Rhodobacterales</taxon>
        <taxon>Roseobacteraceae</taxon>
        <taxon>Marivita</taxon>
    </lineage>
</organism>
<dbReference type="InterPro" id="IPR004046">
    <property type="entry name" value="GST_C"/>
</dbReference>
<reference evidence="4 5" key="1">
    <citation type="submission" date="2016-11" db="EMBL/GenBank/DDBJ databases">
        <authorList>
            <person name="Jaros S."/>
            <person name="Januszkiewicz K."/>
            <person name="Wedrychowicz H."/>
        </authorList>
    </citation>
    <scope>NUCLEOTIDE SEQUENCE [LARGE SCALE GENOMIC DNA]</scope>
    <source>
        <strain evidence="4 5">DSM 29431</strain>
    </source>
</reference>
<dbReference type="InterPro" id="IPR036249">
    <property type="entry name" value="Thioredoxin-like_sf"/>
</dbReference>
<proteinExistence type="inferred from homology"/>
<evidence type="ECO:0000313" key="5">
    <source>
        <dbReference type="Proteomes" id="UP000184221"/>
    </source>
</evidence>
<feature type="domain" description="GST C-terminal" evidence="3">
    <location>
        <begin position="109"/>
        <end position="233"/>
    </location>
</feature>
<protein>
    <submittedName>
        <fullName evidence="4">GST-like protein</fullName>
    </submittedName>
</protein>
<dbReference type="InterPro" id="IPR036282">
    <property type="entry name" value="Glutathione-S-Trfase_C_sf"/>
</dbReference>
<dbReference type="InterPro" id="IPR004045">
    <property type="entry name" value="Glutathione_S-Trfase_N"/>
</dbReference>
<comment type="similarity">
    <text evidence="1">Belongs to the GST superfamily.</text>
</comment>
<dbReference type="AlphaFoldDB" id="A0A1M5NPS6"/>
<dbReference type="SFLD" id="SFLDG01151">
    <property type="entry name" value="Main.2:_Nu-like"/>
    <property type="match status" value="1"/>
</dbReference>
<dbReference type="PANTHER" id="PTHR44051:SF19">
    <property type="entry name" value="DISULFIDE-BOND OXIDOREDUCTASE YFCG"/>
    <property type="match status" value="1"/>
</dbReference>
<dbReference type="Gene3D" id="1.20.1050.10">
    <property type="match status" value="1"/>
</dbReference>
<dbReference type="Proteomes" id="UP000184221">
    <property type="component" value="Unassembled WGS sequence"/>
</dbReference>
<dbReference type="PROSITE" id="PS50404">
    <property type="entry name" value="GST_NTER"/>
    <property type="match status" value="1"/>
</dbReference>
<evidence type="ECO:0000313" key="4">
    <source>
        <dbReference type="EMBL" id="SHG91530.1"/>
    </source>
</evidence>
<gene>
    <name evidence="4" type="ORF">SAMN05443551_1004</name>
</gene>
<dbReference type="InterPro" id="IPR010987">
    <property type="entry name" value="Glutathione-S-Trfase_C-like"/>
</dbReference>
<feature type="domain" description="GST N-terminal" evidence="2">
    <location>
        <begin position="19"/>
        <end position="106"/>
    </location>
</feature>
<name>A0A1M5NPS6_9RHOB</name>
<dbReference type="RefSeq" id="WP_072776360.1">
    <property type="nucleotide sequence ID" value="NZ_FQXC01000001.1"/>
</dbReference>
<sequence>MPLDLSTSPLAARWPSHHPDFIQLYTEHTPNGAKVSIALEELGLPYEVHHVSLAAKEQKTQEFLHLNLNGKIPAIIDPDGPGGAPTGIFESGAILFYLAEKTGRLMPSDAAGRLETLQWLMFQMASIGPMFGQFGHFYKVMAGKLADPYPVEKYAAETRRLYSVIDTRLDGRDWLVGDSLGIADIAVAPWIWCMEEIYRGGDLIEAQGFANLRRWYDAITRLPSWERGLFVGK</sequence>
<dbReference type="SFLD" id="SFLDG00358">
    <property type="entry name" value="Main_(cytGST)"/>
    <property type="match status" value="1"/>
</dbReference>
<evidence type="ECO:0000256" key="1">
    <source>
        <dbReference type="RuleBase" id="RU003494"/>
    </source>
</evidence>
<dbReference type="CDD" id="cd03048">
    <property type="entry name" value="GST_N_Ure2p_like"/>
    <property type="match status" value="1"/>
</dbReference>
<evidence type="ECO:0000259" key="2">
    <source>
        <dbReference type="PROSITE" id="PS50404"/>
    </source>
</evidence>
<accession>A0A1M5NPS6</accession>
<dbReference type="OrthoDB" id="9803562at2"/>
<dbReference type="SUPFAM" id="SSF47616">
    <property type="entry name" value="GST C-terminal domain-like"/>
    <property type="match status" value="1"/>
</dbReference>
<dbReference type="SFLD" id="SFLDS00019">
    <property type="entry name" value="Glutathione_Transferase_(cytos"/>
    <property type="match status" value="1"/>
</dbReference>
<dbReference type="Gene3D" id="3.40.30.10">
    <property type="entry name" value="Glutaredoxin"/>
    <property type="match status" value="1"/>
</dbReference>
<keyword evidence="5" id="KW-1185">Reference proteome</keyword>
<dbReference type="PROSITE" id="PS50405">
    <property type="entry name" value="GST_CTER"/>
    <property type="match status" value="1"/>
</dbReference>
<dbReference type="Pfam" id="PF02798">
    <property type="entry name" value="GST_N"/>
    <property type="match status" value="1"/>
</dbReference>
<dbReference type="EMBL" id="FQXC01000001">
    <property type="protein sequence ID" value="SHG91530.1"/>
    <property type="molecule type" value="Genomic_DNA"/>
</dbReference>
<dbReference type="InterPro" id="IPR040079">
    <property type="entry name" value="Glutathione_S-Trfase"/>
</dbReference>
<dbReference type="SUPFAM" id="SSF52833">
    <property type="entry name" value="Thioredoxin-like"/>
    <property type="match status" value="1"/>
</dbReference>
<evidence type="ECO:0000259" key="3">
    <source>
        <dbReference type="PROSITE" id="PS50405"/>
    </source>
</evidence>
<dbReference type="Pfam" id="PF00043">
    <property type="entry name" value="GST_C"/>
    <property type="match status" value="1"/>
</dbReference>
<dbReference type="STRING" id="996342.SAMN05443551_1004"/>
<dbReference type="PANTHER" id="PTHR44051">
    <property type="entry name" value="GLUTATHIONE S-TRANSFERASE-RELATED"/>
    <property type="match status" value="1"/>
</dbReference>